<gene>
    <name evidence="1" type="ORF">D3791_11695</name>
</gene>
<dbReference type="RefSeq" id="WP_172512305.1">
    <property type="nucleotide sequence ID" value="NZ_CP032549.1"/>
</dbReference>
<evidence type="ECO:0000313" key="2">
    <source>
        <dbReference type="Proteomes" id="UP000502331"/>
    </source>
</evidence>
<dbReference type="AlphaFoldDB" id="A0A6H0SJ48"/>
<dbReference type="EMBL" id="CP032549">
    <property type="protein sequence ID" value="QIV87712.1"/>
    <property type="molecule type" value="Genomic_DNA"/>
</dbReference>
<dbReference type="Proteomes" id="UP000502331">
    <property type="component" value="Chromosome"/>
</dbReference>
<protein>
    <recommendedName>
        <fullName evidence="3">AbiJ N-terminal domain-containing protein</fullName>
    </recommendedName>
</protein>
<accession>A0A6H0SJ48</accession>
<sequence>MKEDDFYKEVESPFSGWGPRTATREFNAELLEAISQGSIPEHPDIEVAVALAHLVRDEYELYGTSGSKLNNEDSVLFTRTLLHVLKRLGIESFEMPFHDFDSFRKYWRRNGGHGSWQVRREMVDGIFGPLHELLDQRETSSMTWTLATPISPHPVTGWPRVDEEIAEMRRHFNSATSQQDYSNVGNDCVAILEALSAVVYVQDKHGEYGKPEPSVSSTKARFDRFVEIEVSGTENSYIRKLARAAIELAQAVKHRRETATRTDAGIAADSVILLANIFRRLHA</sequence>
<evidence type="ECO:0000313" key="1">
    <source>
        <dbReference type="EMBL" id="QIV87712.1"/>
    </source>
</evidence>
<organism evidence="1 2">
    <name type="scientific">Glutamicibacter mishrai</name>
    <dbReference type="NCBI Taxonomy" id="1775880"/>
    <lineage>
        <taxon>Bacteria</taxon>
        <taxon>Bacillati</taxon>
        <taxon>Actinomycetota</taxon>
        <taxon>Actinomycetes</taxon>
        <taxon>Micrococcales</taxon>
        <taxon>Micrococcaceae</taxon>
        <taxon>Glutamicibacter</taxon>
    </lineage>
</organism>
<keyword evidence="2" id="KW-1185">Reference proteome</keyword>
<name>A0A6H0SJ48_9MICC</name>
<evidence type="ECO:0008006" key="3">
    <source>
        <dbReference type="Google" id="ProtNLM"/>
    </source>
</evidence>
<reference evidence="1 2" key="1">
    <citation type="submission" date="2018-09" db="EMBL/GenBank/DDBJ databases">
        <title>Glutamicibacter mishrai S5-52T (LMG 29155T = KCTC 39846T).</title>
        <authorList>
            <person name="Das S.K."/>
        </authorList>
    </citation>
    <scope>NUCLEOTIDE SEQUENCE [LARGE SCALE GENOMIC DNA]</scope>
    <source>
        <strain evidence="1 2">S5-52</strain>
    </source>
</reference>
<proteinExistence type="predicted"/>